<gene>
    <name evidence="1" type="ORF">LCGC14_3017370</name>
</gene>
<name>A0A0F8WWT1_9ZZZZ</name>
<dbReference type="EMBL" id="LAZR01062626">
    <property type="protein sequence ID" value="KKK61133.1"/>
    <property type="molecule type" value="Genomic_DNA"/>
</dbReference>
<dbReference type="AlphaFoldDB" id="A0A0F8WWT1"/>
<reference evidence="1" key="1">
    <citation type="journal article" date="2015" name="Nature">
        <title>Complex archaea that bridge the gap between prokaryotes and eukaryotes.</title>
        <authorList>
            <person name="Spang A."/>
            <person name="Saw J.H."/>
            <person name="Jorgensen S.L."/>
            <person name="Zaremba-Niedzwiedzka K."/>
            <person name="Martijn J."/>
            <person name="Lind A.E."/>
            <person name="van Eijk R."/>
            <person name="Schleper C."/>
            <person name="Guy L."/>
            <person name="Ettema T.J."/>
        </authorList>
    </citation>
    <scope>NUCLEOTIDE SEQUENCE</scope>
</reference>
<proteinExistence type="predicted"/>
<evidence type="ECO:0000313" key="1">
    <source>
        <dbReference type="EMBL" id="KKK61133.1"/>
    </source>
</evidence>
<protein>
    <submittedName>
        <fullName evidence="1">Uncharacterized protein</fullName>
    </submittedName>
</protein>
<sequence length="74" mass="8624">MGKVINVTIDENIELDPRHTKNMPDSIKQPLLITITMAMQRYDCDWRDLKWSVKYYDGQPVISVKPKETTDEVA</sequence>
<accession>A0A0F8WWT1</accession>
<comment type="caution">
    <text evidence="1">The sequence shown here is derived from an EMBL/GenBank/DDBJ whole genome shotgun (WGS) entry which is preliminary data.</text>
</comment>
<organism evidence="1">
    <name type="scientific">marine sediment metagenome</name>
    <dbReference type="NCBI Taxonomy" id="412755"/>
    <lineage>
        <taxon>unclassified sequences</taxon>
        <taxon>metagenomes</taxon>
        <taxon>ecological metagenomes</taxon>
    </lineage>
</organism>